<evidence type="ECO:0000313" key="2">
    <source>
        <dbReference type="Proteomes" id="UP000093894"/>
    </source>
</evidence>
<reference evidence="1 2" key="1">
    <citation type="submission" date="2016-06" db="EMBL/GenBank/DDBJ databases">
        <authorList>
            <person name="Sutton G."/>
            <person name="Brinkac L."/>
            <person name="Sanka R."/>
            <person name="Adams M."/>
            <person name="Lau E."/>
            <person name="Garcia-Basteiro A."/>
            <person name="Lopez-Varela E."/>
            <person name="Palencia S."/>
        </authorList>
    </citation>
    <scope>NUCLEOTIDE SEQUENCE [LARGE SCALE GENOMIC DNA]</scope>
    <source>
        <strain evidence="1 2">1164983.0</strain>
    </source>
</reference>
<proteinExistence type="predicted"/>
<dbReference type="Proteomes" id="UP000093894">
    <property type="component" value="Unassembled WGS sequence"/>
</dbReference>
<name>A0A853LXQ4_9MYCO</name>
<organism evidence="1 2">
    <name type="scientific">Mycobacterium colombiense</name>
    <dbReference type="NCBI Taxonomy" id="339268"/>
    <lineage>
        <taxon>Bacteria</taxon>
        <taxon>Bacillati</taxon>
        <taxon>Actinomycetota</taxon>
        <taxon>Actinomycetes</taxon>
        <taxon>Mycobacteriales</taxon>
        <taxon>Mycobacteriaceae</taxon>
        <taxon>Mycobacterium</taxon>
        <taxon>Mycobacterium avium complex (MAC)</taxon>
    </lineage>
</organism>
<dbReference type="EMBL" id="LZLG01000113">
    <property type="protein sequence ID" value="OBJ58350.1"/>
    <property type="molecule type" value="Genomic_DNA"/>
</dbReference>
<dbReference type="AlphaFoldDB" id="A0A853LXQ4"/>
<comment type="caution">
    <text evidence="1">The sequence shown here is derived from an EMBL/GenBank/DDBJ whole genome shotgun (WGS) entry which is preliminary data.</text>
</comment>
<accession>A0A853LXQ4</accession>
<protein>
    <submittedName>
        <fullName evidence="1">Uncharacterized protein</fullName>
    </submittedName>
</protein>
<evidence type="ECO:0000313" key="1">
    <source>
        <dbReference type="EMBL" id="OBJ58350.1"/>
    </source>
</evidence>
<sequence>MQLVPAFACRKRSDALVKNALVIPVVLTAGIACAPLAEADSGDQASAEQAVTAIYNQVQARCTPRTPPAFQSISWDNFYPAVGGEGHIHDANSALGGPFKASYWNPRVGPAKDGAAGRAYGQWSVDLEFC</sequence>
<gene>
    <name evidence="1" type="ORF">A5628_13905</name>
</gene>